<dbReference type="AlphaFoldDB" id="A0A372M7D5"/>
<proteinExistence type="predicted"/>
<evidence type="ECO:0000313" key="1">
    <source>
        <dbReference type="EMBL" id="RFU86343.1"/>
    </source>
</evidence>
<protein>
    <submittedName>
        <fullName evidence="1">Uncharacterized protein</fullName>
    </submittedName>
</protein>
<dbReference type="EMBL" id="QUAK01000069">
    <property type="protein sequence ID" value="RFU86343.1"/>
    <property type="molecule type" value="Genomic_DNA"/>
</dbReference>
<evidence type="ECO:0000313" key="2">
    <source>
        <dbReference type="Proteomes" id="UP000263094"/>
    </source>
</evidence>
<name>A0A372M7D5_9ACTN</name>
<keyword evidence="2" id="KW-1185">Reference proteome</keyword>
<sequence length="68" mass="7475">MTCTGGIAMSITSTYSLDVYRAVQRGEAIPPAPGRDDWRVIAELREARRAARPPRRPGLLARILGRLA</sequence>
<dbReference type="Proteomes" id="UP000263094">
    <property type="component" value="Unassembled WGS sequence"/>
</dbReference>
<reference evidence="1 2" key="1">
    <citation type="submission" date="2018-08" db="EMBL/GenBank/DDBJ databases">
        <title>Isolation, diversity and antifungal activity of Actinobacteria from wheat.</title>
        <authorList>
            <person name="Han C."/>
        </authorList>
    </citation>
    <scope>NUCLEOTIDE SEQUENCE [LARGE SCALE GENOMIC DNA]</scope>
    <source>
        <strain evidence="1 2">NEAU-YY421</strain>
    </source>
</reference>
<comment type="caution">
    <text evidence="1">The sequence shown here is derived from an EMBL/GenBank/DDBJ whole genome shotgun (WGS) entry which is preliminary data.</text>
</comment>
<organism evidence="1 2">
    <name type="scientific">Streptomyces triticagri</name>
    <dbReference type="NCBI Taxonomy" id="2293568"/>
    <lineage>
        <taxon>Bacteria</taxon>
        <taxon>Bacillati</taxon>
        <taxon>Actinomycetota</taxon>
        <taxon>Actinomycetes</taxon>
        <taxon>Kitasatosporales</taxon>
        <taxon>Streptomycetaceae</taxon>
        <taxon>Streptomyces</taxon>
    </lineage>
</organism>
<gene>
    <name evidence="1" type="ORF">DY218_12775</name>
</gene>
<accession>A0A372M7D5</accession>